<dbReference type="AlphaFoldDB" id="A0A1Q4P0F3"/>
<evidence type="ECO:0000256" key="1">
    <source>
        <dbReference type="ARBA" id="ARBA00023015"/>
    </source>
</evidence>
<dbReference type="SUPFAM" id="SSF46894">
    <property type="entry name" value="C-terminal effector domain of the bipartite response regulators"/>
    <property type="match status" value="1"/>
</dbReference>
<accession>A0A1Q4P0F3</accession>
<sequence>MQTQGKTVQFYNGFPPGVRPDMVFIFQASDHPLSLYRLPSSNAPIFIIKERVGRTGNIGCNCKHTKLFTHYSIAKTMNMIAQALTCDSQACPWVCHDVSLSDREQTVLSLISQGNSLQQIADYLGIHRKTVSAHKTKAMQKLNLSNNIELFYWSKKHLIGFMPKSLLSLPSTIKGGVESLKVTR</sequence>
<dbReference type="GO" id="GO:0003677">
    <property type="term" value="F:DNA binding"/>
    <property type="evidence" value="ECO:0007669"/>
    <property type="project" value="UniProtKB-KW"/>
</dbReference>
<name>A0A1Q4P0F3_SERMA</name>
<keyword evidence="2" id="KW-0238">DNA-binding</keyword>
<protein>
    <recommendedName>
        <fullName evidence="5">HTH luxR-type domain-containing protein</fullName>
    </recommendedName>
</protein>
<dbReference type="CDD" id="cd06170">
    <property type="entry name" value="LuxR_C_like"/>
    <property type="match status" value="1"/>
</dbReference>
<dbReference type="PRINTS" id="PR00038">
    <property type="entry name" value="HTHLUXR"/>
</dbReference>
<evidence type="ECO:0000256" key="3">
    <source>
        <dbReference type="ARBA" id="ARBA00023159"/>
    </source>
</evidence>
<evidence type="ECO:0000259" key="5">
    <source>
        <dbReference type="PROSITE" id="PS50043"/>
    </source>
</evidence>
<dbReference type="PROSITE" id="PS50043">
    <property type="entry name" value="HTH_LUXR_2"/>
    <property type="match status" value="1"/>
</dbReference>
<gene>
    <name evidence="6" type="ORF">BHU62_11935</name>
</gene>
<evidence type="ECO:0000313" key="7">
    <source>
        <dbReference type="Proteomes" id="UP000185770"/>
    </source>
</evidence>
<dbReference type="Gene3D" id="1.10.10.10">
    <property type="entry name" value="Winged helix-like DNA-binding domain superfamily/Winged helix DNA-binding domain"/>
    <property type="match status" value="1"/>
</dbReference>
<evidence type="ECO:0000256" key="2">
    <source>
        <dbReference type="ARBA" id="ARBA00023125"/>
    </source>
</evidence>
<evidence type="ECO:0000313" key="6">
    <source>
        <dbReference type="EMBL" id="OKB66577.1"/>
    </source>
</evidence>
<dbReference type="GO" id="GO:0006355">
    <property type="term" value="P:regulation of DNA-templated transcription"/>
    <property type="evidence" value="ECO:0007669"/>
    <property type="project" value="InterPro"/>
</dbReference>
<dbReference type="EMBL" id="MJAO01000010">
    <property type="protein sequence ID" value="OKB66577.1"/>
    <property type="molecule type" value="Genomic_DNA"/>
</dbReference>
<dbReference type="PANTHER" id="PTHR44688:SF16">
    <property type="entry name" value="DNA-BINDING TRANSCRIPTIONAL ACTIVATOR DEVR_DOSR"/>
    <property type="match status" value="1"/>
</dbReference>
<keyword evidence="3" id="KW-0010">Activator</keyword>
<dbReference type="PANTHER" id="PTHR44688">
    <property type="entry name" value="DNA-BINDING TRANSCRIPTIONAL ACTIVATOR DEVR_DOSR"/>
    <property type="match status" value="1"/>
</dbReference>
<organism evidence="6 7">
    <name type="scientific">Serratia marcescens</name>
    <dbReference type="NCBI Taxonomy" id="615"/>
    <lineage>
        <taxon>Bacteria</taxon>
        <taxon>Pseudomonadati</taxon>
        <taxon>Pseudomonadota</taxon>
        <taxon>Gammaproteobacteria</taxon>
        <taxon>Enterobacterales</taxon>
        <taxon>Yersiniaceae</taxon>
        <taxon>Serratia</taxon>
    </lineage>
</organism>
<evidence type="ECO:0000256" key="4">
    <source>
        <dbReference type="ARBA" id="ARBA00023163"/>
    </source>
</evidence>
<dbReference type="InterPro" id="IPR000792">
    <property type="entry name" value="Tscrpt_reg_LuxR_C"/>
</dbReference>
<dbReference type="Proteomes" id="UP000185770">
    <property type="component" value="Unassembled WGS sequence"/>
</dbReference>
<dbReference type="InterPro" id="IPR036388">
    <property type="entry name" value="WH-like_DNA-bd_sf"/>
</dbReference>
<keyword evidence="1" id="KW-0805">Transcription regulation</keyword>
<comment type="caution">
    <text evidence="6">The sequence shown here is derived from an EMBL/GenBank/DDBJ whole genome shotgun (WGS) entry which is preliminary data.</text>
</comment>
<proteinExistence type="predicted"/>
<dbReference type="SMART" id="SM00421">
    <property type="entry name" value="HTH_LUXR"/>
    <property type="match status" value="1"/>
</dbReference>
<dbReference type="InterPro" id="IPR016032">
    <property type="entry name" value="Sig_transdc_resp-reg_C-effctor"/>
</dbReference>
<feature type="domain" description="HTH luxR-type" evidence="5">
    <location>
        <begin position="93"/>
        <end position="158"/>
    </location>
</feature>
<dbReference type="Pfam" id="PF00196">
    <property type="entry name" value="GerE"/>
    <property type="match status" value="1"/>
</dbReference>
<reference evidence="6 7" key="1">
    <citation type="submission" date="2016-09" db="EMBL/GenBank/DDBJ databases">
        <title>Serratia marcescens MSU-97 and epiphytic antimycotic-producing bacteria.</title>
        <authorList>
            <person name="Matilla M.A."/>
        </authorList>
    </citation>
    <scope>NUCLEOTIDE SEQUENCE [LARGE SCALE GENOMIC DNA]</scope>
    <source>
        <strain evidence="6 7">MSU-97</strain>
    </source>
</reference>
<keyword evidence="4" id="KW-0804">Transcription</keyword>